<evidence type="ECO:0000313" key="1">
    <source>
        <dbReference type="EMBL" id="VUT02787.1"/>
    </source>
</evidence>
<dbReference type="RefSeq" id="WP_142463864.1">
    <property type="nucleotide sequence ID" value="NZ_CABGHF010000045.1"/>
</dbReference>
<proteinExistence type="predicted"/>
<accession>A0A564N9G0</accession>
<reference evidence="1 2" key="1">
    <citation type="submission" date="2019-07" db="EMBL/GenBank/DDBJ databases">
        <authorList>
            <person name="Brisse S."/>
            <person name="Rodrigues C."/>
            <person name="Thorpe H."/>
        </authorList>
    </citation>
    <scope>NUCLEOTIDE SEQUENCE [LARGE SCALE GENOMIC DNA]</scope>
    <source>
        <strain evidence="1">SB6408</strain>
    </source>
</reference>
<dbReference type="Proteomes" id="UP000318370">
    <property type="component" value="Unassembled WGS sequence"/>
</dbReference>
<protein>
    <submittedName>
        <fullName evidence="1">Uncharacterized protein</fullName>
    </submittedName>
</protein>
<dbReference type="AlphaFoldDB" id="A0A564N9G0"/>
<organism evidence="1 2">
    <name type="scientific">Klebsiella spallanzanii</name>
    <dbReference type="NCBI Taxonomy" id="2587528"/>
    <lineage>
        <taxon>Bacteria</taxon>
        <taxon>Pseudomonadati</taxon>
        <taxon>Pseudomonadota</taxon>
        <taxon>Gammaproteobacteria</taxon>
        <taxon>Enterobacterales</taxon>
        <taxon>Enterobacteriaceae</taxon>
        <taxon>Klebsiella/Raoultella group</taxon>
        <taxon>Klebsiella</taxon>
    </lineage>
</organism>
<name>A0A564N9G0_9ENTR</name>
<gene>
    <name evidence="1" type="ORF">SB6408_02044</name>
</gene>
<evidence type="ECO:0000313" key="2">
    <source>
        <dbReference type="Proteomes" id="UP000318370"/>
    </source>
</evidence>
<dbReference type="EMBL" id="CABGHF010000045">
    <property type="protein sequence ID" value="VUT02787.1"/>
    <property type="molecule type" value="Genomic_DNA"/>
</dbReference>
<sequence length="162" mass="19097">MQEKHFALLDALCRHELQKPLQSCQPESIDADTVLEYIWPLQDRFRERLHQLKTVRYRRQYECEADKAIRDYVLNDACWDEIPLVVLRVLLERYQQFIILCVANTLNKSRPLMHIPTNLSAQAKTKFAVAFWLYLMKLPYEVTDESALDIDSAFAGLSDRLH</sequence>